<keyword evidence="3" id="KW-1185">Reference proteome</keyword>
<dbReference type="HOGENOM" id="CLU_065990_1_0_11"/>
<dbReference type="EMBL" id="AWSE01000223">
    <property type="protein sequence ID" value="ERH22077.1"/>
    <property type="molecule type" value="Genomic_DNA"/>
</dbReference>
<sequence length="210" mass="22256">MGGVPMSVGDGLSWAWSKFKENALILVVGIGLWNILSAGGFDAHFTINDQEYGVGLGSSVGSVVSFVAGLFAPIVCANMSLKVASGRPLEWGDLFSFPNLVAGLLATFLSTLAMVAGILLCVVPAFIVLFLLYYSVYFTVDKGVDGIEGMRASWNTLSSHVGELLPFALTGAGLSIVGVITVFGWIVTMPLVVLMTGYSYVRIQGYDVIR</sequence>
<evidence type="ECO:0000313" key="2">
    <source>
        <dbReference type="EMBL" id="ERH22077.1"/>
    </source>
</evidence>
<feature type="transmembrane region" description="Helical" evidence="1">
    <location>
        <begin position="164"/>
        <end position="194"/>
    </location>
</feature>
<reference evidence="2 3" key="1">
    <citation type="submission" date="2013-08" db="EMBL/GenBank/DDBJ databases">
        <authorList>
            <person name="Weinstock G."/>
            <person name="Sodergren E."/>
            <person name="Wylie T."/>
            <person name="Fulton L."/>
            <person name="Fulton R."/>
            <person name="Fronick C."/>
            <person name="O'Laughlin M."/>
            <person name="Godfrey J."/>
            <person name="Miner T."/>
            <person name="Herter B."/>
            <person name="Appelbaum E."/>
            <person name="Cordes M."/>
            <person name="Lek S."/>
            <person name="Wollam A."/>
            <person name="Pepin K.H."/>
            <person name="Palsikar V.B."/>
            <person name="Mitreva M."/>
            <person name="Wilson R.K."/>
        </authorList>
    </citation>
    <scope>NUCLEOTIDE SEQUENCE [LARGE SCALE GENOMIC DNA]</scope>
    <source>
        <strain evidence="2 3">F0542</strain>
    </source>
</reference>
<proteinExistence type="predicted"/>
<evidence type="ECO:0000256" key="1">
    <source>
        <dbReference type="SAM" id="Phobius"/>
    </source>
</evidence>
<comment type="caution">
    <text evidence="2">The sequence shown here is derived from an EMBL/GenBank/DDBJ whole genome shotgun (WGS) entry which is preliminary data.</text>
</comment>
<dbReference type="AlphaFoldDB" id="U1RUG5"/>
<accession>U1RUG5</accession>
<dbReference type="PATRIC" id="fig|1321818.3.peg.2424"/>
<feature type="transmembrane region" description="Helical" evidence="1">
    <location>
        <begin position="61"/>
        <end position="81"/>
    </location>
</feature>
<keyword evidence="1" id="KW-0812">Transmembrane</keyword>
<gene>
    <name evidence="2" type="ORF">HMPREF1979_02926</name>
</gene>
<keyword evidence="1" id="KW-1133">Transmembrane helix</keyword>
<feature type="transmembrane region" description="Helical" evidence="1">
    <location>
        <begin position="101"/>
        <end position="134"/>
    </location>
</feature>
<organism evidence="2 3">
    <name type="scientific">Actinomyces johnsonii F0542</name>
    <dbReference type="NCBI Taxonomy" id="1321818"/>
    <lineage>
        <taxon>Bacteria</taxon>
        <taxon>Bacillati</taxon>
        <taxon>Actinomycetota</taxon>
        <taxon>Actinomycetes</taxon>
        <taxon>Actinomycetales</taxon>
        <taxon>Actinomycetaceae</taxon>
        <taxon>Actinomyces</taxon>
    </lineage>
</organism>
<evidence type="ECO:0000313" key="3">
    <source>
        <dbReference type="Proteomes" id="UP000016536"/>
    </source>
</evidence>
<dbReference type="Proteomes" id="UP000016536">
    <property type="component" value="Unassembled WGS sequence"/>
</dbReference>
<feature type="transmembrane region" description="Helical" evidence="1">
    <location>
        <begin position="23"/>
        <end position="41"/>
    </location>
</feature>
<keyword evidence="1" id="KW-0472">Membrane</keyword>
<protein>
    <submittedName>
        <fullName evidence="2">Uncharacterized protein</fullName>
    </submittedName>
</protein>
<name>U1RUG5_9ACTO</name>